<dbReference type="NCBIfam" id="NF001813">
    <property type="entry name" value="PRK00549.1"/>
    <property type="match status" value="1"/>
</dbReference>
<dbReference type="HAMAP" id="MF_00226_B">
    <property type="entry name" value="CinA_B"/>
    <property type="match status" value="1"/>
</dbReference>
<dbReference type="InterPro" id="IPR008135">
    <property type="entry name" value="Competence-induced_CinA"/>
</dbReference>
<dbReference type="InterPro" id="IPR036653">
    <property type="entry name" value="CinA-like_C"/>
</dbReference>
<dbReference type="InterPro" id="IPR041424">
    <property type="entry name" value="CinA_KH"/>
</dbReference>
<dbReference type="PANTHER" id="PTHR13939">
    <property type="entry name" value="NICOTINAMIDE-NUCLEOTIDE AMIDOHYDROLASE PNCC"/>
    <property type="match status" value="1"/>
</dbReference>
<protein>
    <recommendedName>
        <fullName evidence="1">Putative competence-damage inducible protein</fullName>
    </recommendedName>
</protein>
<dbReference type="InterPro" id="IPR050101">
    <property type="entry name" value="CinA"/>
</dbReference>
<dbReference type="NCBIfam" id="TIGR00199">
    <property type="entry name" value="PncC_domain"/>
    <property type="match status" value="1"/>
</dbReference>
<dbReference type="InterPro" id="IPR001453">
    <property type="entry name" value="MoaB/Mog_dom"/>
</dbReference>
<evidence type="ECO:0000256" key="1">
    <source>
        <dbReference type="HAMAP-Rule" id="MF_00226"/>
    </source>
</evidence>
<dbReference type="RefSeq" id="WP_252795749.1">
    <property type="nucleotide sequence ID" value="NZ_CP097121.1"/>
</dbReference>
<dbReference type="SMART" id="SM00852">
    <property type="entry name" value="MoCF_biosynth"/>
    <property type="match status" value="1"/>
</dbReference>
<comment type="similarity">
    <text evidence="1">Belongs to the CinA family.</text>
</comment>
<dbReference type="Gene3D" id="3.30.70.2860">
    <property type="match status" value="1"/>
</dbReference>
<dbReference type="InterPro" id="IPR008136">
    <property type="entry name" value="CinA_C"/>
</dbReference>
<dbReference type="SUPFAM" id="SSF142433">
    <property type="entry name" value="CinA-like"/>
    <property type="match status" value="1"/>
</dbReference>
<proteinExistence type="inferred from homology"/>
<dbReference type="InterPro" id="IPR036425">
    <property type="entry name" value="MoaB/Mog-like_dom_sf"/>
</dbReference>
<dbReference type="Proteomes" id="UP001056164">
    <property type="component" value="Chromosome"/>
</dbReference>
<dbReference type="NCBIfam" id="TIGR00177">
    <property type="entry name" value="molyb_syn"/>
    <property type="match status" value="1"/>
</dbReference>
<sequence>MKAEIISVGTELLLGEIVDTSTPFIAQHLANLGIDVYFTATVGDNPERLATTIHRAAQRSDLVVLTGGLVPTEDDLTKKILAKVVQRPLVAEPESMTKIKTFYAETKRPQPIHADLMGEIIAGATVLPNEVGFAVGMLLTTEQCRYLVLPVPPTELQPMFEKEAEPRLAQLMQSGQVIKSRVMRFFGIGEPALEDCLHSLIAGQQNPTLATYAKQNEVTLRITASGSNEGTVVQLLDETEQQVLHLAGQYFYGYGDDNSLEQVVVHLLQRRQLTITAAESLTSGLFQSTLANVAGASQIFSGGFVTYAAAAKEQLVNVPVTTIAAHGVVSKETAIAMATGAQRQLQTDLAISFTGVAGPDELEGHPAGFFWIGLSLPDGRVLTKSFQFSGSRNAVRDYAVKSGLKLIYDQFQG</sequence>
<organism evidence="3 4">
    <name type="scientific">Fructilactobacillus carniphilus</name>
    <dbReference type="NCBI Taxonomy" id="2940297"/>
    <lineage>
        <taxon>Bacteria</taxon>
        <taxon>Bacillati</taxon>
        <taxon>Bacillota</taxon>
        <taxon>Bacilli</taxon>
        <taxon>Lactobacillales</taxon>
        <taxon>Lactobacillaceae</taxon>
        <taxon>Fructilactobacillus</taxon>
    </lineage>
</organism>
<dbReference type="Gene3D" id="3.90.950.20">
    <property type="entry name" value="CinA-like"/>
    <property type="match status" value="1"/>
</dbReference>
<evidence type="ECO:0000313" key="4">
    <source>
        <dbReference type="Proteomes" id="UP001056164"/>
    </source>
</evidence>
<dbReference type="PIRSF" id="PIRSF006728">
    <property type="entry name" value="CinA"/>
    <property type="match status" value="1"/>
</dbReference>
<name>A0ABY5BXL7_9LACO</name>
<dbReference type="Pfam" id="PF02464">
    <property type="entry name" value="CinA"/>
    <property type="match status" value="1"/>
</dbReference>
<dbReference type="EMBL" id="CP097121">
    <property type="protein sequence ID" value="USS91252.1"/>
    <property type="molecule type" value="Genomic_DNA"/>
</dbReference>
<accession>A0ABY5BXL7</accession>
<feature type="domain" description="MoaB/Mog" evidence="2">
    <location>
        <begin position="4"/>
        <end position="171"/>
    </location>
</feature>
<dbReference type="CDD" id="cd00885">
    <property type="entry name" value="cinA"/>
    <property type="match status" value="1"/>
</dbReference>
<dbReference type="PANTHER" id="PTHR13939:SF0">
    <property type="entry name" value="NMN AMIDOHYDROLASE-LIKE PROTEIN YFAY"/>
    <property type="match status" value="1"/>
</dbReference>
<reference evidence="3" key="1">
    <citation type="submission" date="2022-05" db="EMBL/GenBank/DDBJ databases">
        <authorList>
            <person name="Oliphant S.A."/>
            <person name="Watson-Haigh N.S."/>
            <person name="Sumby K.M."/>
            <person name="Gardner J.M."/>
            <person name="Jiranek V."/>
        </authorList>
    </citation>
    <scope>NUCLEOTIDE SEQUENCE</scope>
    <source>
        <strain evidence="3">KI4_A6</strain>
    </source>
</reference>
<dbReference type="Pfam" id="PF18146">
    <property type="entry name" value="CinA_KH"/>
    <property type="match status" value="1"/>
</dbReference>
<gene>
    <name evidence="1" type="primary">cinA</name>
    <name evidence="3" type="ORF">M3M37_03390</name>
</gene>
<dbReference type="Pfam" id="PF00994">
    <property type="entry name" value="MoCF_biosynth"/>
    <property type="match status" value="1"/>
</dbReference>
<evidence type="ECO:0000259" key="2">
    <source>
        <dbReference type="SMART" id="SM00852"/>
    </source>
</evidence>
<keyword evidence="4" id="KW-1185">Reference proteome</keyword>
<dbReference type="Gene3D" id="3.40.980.10">
    <property type="entry name" value="MoaB/Mog-like domain"/>
    <property type="match status" value="1"/>
</dbReference>
<dbReference type="SUPFAM" id="SSF53218">
    <property type="entry name" value="Molybdenum cofactor biosynthesis proteins"/>
    <property type="match status" value="1"/>
</dbReference>
<dbReference type="NCBIfam" id="TIGR00200">
    <property type="entry name" value="cinA_nterm"/>
    <property type="match status" value="1"/>
</dbReference>
<evidence type="ECO:0000313" key="3">
    <source>
        <dbReference type="EMBL" id="USS91252.1"/>
    </source>
</evidence>